<proteinExistence type="predicted"/>
<accession>A0A365JYZ1</accession>
<comment type="caution">
    <text evidence="1">The sequence shown here is derived from an EMBL/GenBank/DDBJ whole genome shotgun (WGS) entry which is preliminary data.</text>
</comment>
<reference evidence="1 2" key="1">
    <citation type="submission" date="2018-06" db="EMBL/GenBank/DDBJ databases">
        <title>The draft genome sequences of strains SCU63 and S1.</title>
        <authorList>
            <person name="Gan L."/>
        </authorList>
    </citation>
    <scope>NUCLEOTIDE SEQUENCE [LARGE SCALE GENOMIC DNA]</scope>
    <source>
        <strain evidence="1 2">S1</strain>
    </source>
</reference>
<dbReference type="AlphaFoldDB" id="A0A365JYZ1"/>
<dbReference type="Proteomes" id="UP000251869">
    <property type="component" value="Unassembled WGS sequence"/>
</dbReference>
<evidence type="ECO:0000313" key="1">
    <source>
        <dbReference type="EMBL" id="RAZ65606.1"/>
    </source>
</evidence>
<organism evidence="1 2">
    <name type="scientific">Planococcus maitriensis</name>
    <dbReference type="NCBI Taxonomy" id="221799"/>
    <lineage>
        <taxon>Bacteria</taxon>
        <taxon>Bacillati</taxon>
        <taxon>Bacillota</taxon>
        <taxon>Bacilli</taxon>
        <taxon>Bacillales</taxon>
        <taxon>Caryophanaceae</taxon>
        <taxon>Planococcus</taxon>
    </lineage>
</organism>
<dbReference type="Gene3D" id="3.30.70.2330">
    <property type="match status" value="1"/>
</dbReference>
<dbReference type="OrthoDB" id="2974059at2"/>
<keyword evidence="2" id="KW-1185">Reference proteome</keyword>
<sequence length="212" mass="24211">MGMLDFIFKNRNTSSKKETEEQPEIVIPEVKEEYKGPETIAETNYSTTIKEKNGVFERLEFKIAGTSFHQPAIKKAIKEAKEHSFYFDEKYNGMSNKEILEETFDEPVFEFEGAPFTDCSLKLEPDNKYDPEAIAVYIGSFLVGYIPEKDFSEGKKYIYGQLTGGLKENQELNPSASLRGGKYKINRGDEKVEIGESDYKLDGYVTIKTNLE</sequence>
<name>A0A365JYZ1_9BACL</name>
<dbReference type="EMBL" id="QLZQ01000013">
    <property type="protein sequence ID" value="RAZ65606.1"/>
    <property type="molecule type" value="Genomic_DNA"/>
</dbReference>
<protein>
    <submittedName>
        <fullName evidence="1">Uncharacterized protein</fullName>
    </submittedName>
</protein>
<gene>
    <name evidence="1" type="ORF">DP119_15690</name>
</gene>
<evidence type="ECO:0000313" key="2">
    <source>
        <dbReference type="Proteomes" id="UP000251869"/>
    </source>
</evidence>
<dbReference type="RefSeq" id="WP_112234010.1">
    <property type="nucleotide sequence ID" value="NZ_QLZQ01000013.1"/>
</dbReference>